<protein>
    <submittedName>
        <fullName evidence="1">Uncharacterized protein</fullName>
    </submittedName>
</protein>
<accession>A0A1L7RMA2</accession>
<name>A0A1L7RMA2_9ACTO</name>
<reference evidence="1" key="1">
    <citation type="submission" date="2014-07" db="EMBL/GenBank/DDBJ databases">
        <authorList>
            <person name="Zhang J.E."/>
            <person name="Yang H."/>
            <person name="Guo J."/>
            <person name="Deng Z."/>
            <person name="Luo H."/>
            <person name="Luo M."/>
            <person name="Zhao B."/>
        </authorList>
    </citation>
    <scope>NUCLEOTIDE SEQUENCE</scope>
    <source>
        <strain evidence="1">AM4</strain>
    </source>
</reference>
<dbReference type="EMBL" id="LK995479">
    <property type="protein sequence ID" value="CED90598.1"/>
    <property type="molecule type" value="Genomic_DNA"/>
</dbReference>
<proteinExistence type="predicted"/>
<organism evidence="1">
    <name type="scientific">Actinomyces succiniciruminis</name>
    <dbReference type="NCBI Taxonomy" id="1522002"/>
    <lineage>
        <taxon>Bacteria</taxon>
        <taxon>Bacillati</taxon>
        <taxon>Actinomycetota</taxon>
        <taxon>Actinomycetes</taxon>
        <taxon>Actinomycetales</taxon>
        <taxon>Actinomycetaceae</taxon>
        <taxon>Actinomyces</taxon>
    </lineage>
</organism>
<sequence length="206" mass="22525">MRTVSDLARLWDDAMTQVSPDYWKWPNHDNPAAYLSRVAASDAIGAGLLVAHHGALRSAYAPGIAEYLSRVIALGSVLGTVGMRYGGVRVRVARDRITQVAAVISEWRALDADTDTEERLDVAVGLGTGSDLWWSSLLDQHARPLWVTACAQAPREAAILSAATALCWLSDLYRAGRVARHPVSGVYLTVHELAAYKRDRHHQTVN</sequence>
<dbReference type="RefSeq" id="WP_210579228.1">
    <property type="nucleotide sequence ID" value="NZ_LK995479.1"/>
</dbReference>
<evidence type="ECO:0000313" key="1">
    <source>
        <dbReference type="EMBL" id="CED90598.1"/>
    </source>
</evidence>
<dbReference type="AlphaFoldDB" id="A0A1L7RMA2"/>
<gene>
    <name evidence="1" type="ORF">AAM4_0766</name>
</gene>